<dbReference type="PANTHER" id="PTHR41368">
    <property type="entry name" value="PROTEIN YGHO"/>
    <property type="match status" value="1"/>
</dbReference>
<accession>A0A1E5G5I8</accession>
<proteinExistence type="predicted"/>
<dbReference type="OrthoDB" id="1757697at2"/>
<dbReference type="AlphaFoldDB" id="A0A1E5G5I8"/>
<evidence type="ECO:0008006" key="3">
    <source>
        <dbReference type="Google" id="ProtNLM"/>
    </source>
</evidence>
<protein>
    <recommendedName>
        <fullName evidence="3">N-acetyltransferase domain-containing protein</fullName>
    </recommendedName>
</protein>
<evidence type="ECO:0000313" key="1">
    <source>
        <dbReference type="EMBL" id="OEF98365.1"/>
    </source>
</evidence>
<keyword evidence="2" id="KW-1185">Reference proteome</keyword>
<dbReference type="PANTHER" id="PTHR41368:SF1">
    <property type="entry name" value="PROTEIN YGHO"/>
    <property type="match status" value="1"/>
</dbReference>
<dbReference type="EMBL" id="MIJE01000001">
    <property type="protein sequence ID" value="OEF98365.1"/>
    <property type="molecule type" value="Genomic_DNA"/>
</dbReference>
<comment type="caution">
    <text evidence="1">The sequence shown here is derived from an EMBL/GenBank/DDBJ whole genome shotgun (WGS) entry which is preliminary data.</text>
</comment>
<dbReference type="SUPFAM" id="SSF55729">
    <property type="entry name" value="Acyl-CoA N-acyltransferases (Nat)"/>
    <property type="match status" value="1"/>
</dbReference>
<dbReference type="Gene3D" id="3.40.630.30">
    <property type="match status" value="1"/>
</dbReference>
<evidence type="ECO:0000313" key="2">
    <source>
        <dbReference type="Proteomes" id="UP000094296"/>
    </source>
</evidence>
<sequence>MEIKVVDKKMIGQYLNLYKEVYKDNSYYRDNTSSVLKGILSGAATICKSSRITPIVIVDSGKVVAACTFAVVDRMADTLQLTFFEALPNHQVAIDKMIDYGRKLAQEYGISKILVGLDFHVNYGLGLLANCYDKLQSFGSSYNPPYYIEYFQKHANEETRLVNYIGKMDVFDSDKNVKLRERIHNLYKVRKADFKNLKKDVAIYTSLNNQAFRNHKFYYERRLEEDLELFKDFKWLLKEENLLILEHQGIPIGFMLWYPDFNELINPGESVGVKTVLKNILFSETIQKFKLVEIGVLPAYQKKGAVLALFDECRKLVGNRFRLCESGWVLEENIDSRGFGFRWGDQEYKQFKVFTINV</sequence>
<dbReference type="InterPro" id="IPR039968">
    <property type="entry name" value="BcerS-like"/>
</dbReference>
<name>A0A1E5G5I8_9FIRM</name>
<reference evidence="1 2" key="1">
    <citation type="submission" date="2016-09" db="EMBL/GenBank/DDBJ databases">
        <title>Draft genome sequence for the type strain of Desulfuribacillus alkaliarsenatis AHT28, an obligately anaerobic, sulfidogenic bacterium isolated from Russian soda lake sediments.</title>
        <authorList>
            <person name="Abin C.A."/>
            <person name="Hollibaugh J.T."/>
        </authorList>
    </citation>
    <scope>NUCLEOTIDE SEQUENCE [LARGE SCALE GENOMIC DNA]</scope>
    <source>
        <strain evidence="1 2">AHT28</strain>
    </source>
</reference>
<dbReference type="InterPro" id="IPR016181">
    <property type="entry name" value="Acyl_CoA_acyltransferase"/>
</dbReference>
<dbReference type="STRING" id="766136.BHF68_01425"/>
<organism evidence="1 2">
    <name type="scientific">Desulfuribacillus alkaliarsenatis</name>
    <dbReference type="NCBI Taxonomy" id="766136"/>
    <lineage>
        <taxon>Bacteria</taxon>
        <taxon>Bacillati</taxon>
        <taxon>Bacillota</taxon>
        <taxon>Desulfuribacillia</taxon>
        <taxon>Desulfuribacillales</taxon>
        <taxon>Desulfuribacillaceae</taxon>
        <taxon>Desulfuribacillus</taxon>
    </lineage>
</organism>
<dbReference type="Proteomes" id="UP000094296">
    <property type="component" value="Unassembled WGS sequence"/>
</dbReference>
<dbReference type="RefSeq" id="WP_069641857.1">
    <property type="nucleotide sequence ID" value="NZ_MIJE01000001.1"/>
</dbReference>
<gene>
    <name evidence="1" type="ORF">BHF68_01425</name>
</gene>